<dbReference type="InterPro" id="IPR036526">
    <property type="entry name" value="C-N_Hydrolase_sf"/>
</dbReference>
<evidence type="ECO:0000313" key="4">
    <source>
        <dbReference type="Proteomes" id="UP000253941"/>
    </source>
</evidence>
<dbReference type="RefSeq" id="WP_114581817.1">
    <property type="nucleotide sequence ID" value="NZ_QPMH01000006.1"/>
</dbReference>
<dbReference type="AlphaFoldDB" id="A0A369TD41"/>
<evidence type="ECO:0000256" key="1">
    <source>
        <dbReference type="SAM" id="MobiDB-lite"/>
    </source>
</evidence>
<reference evidence="3 4" key="1">
    <citation type="submission" date="2018-07" db="EMBL/GenBank/DDBJ databases">
        <title>Venubactetium sediminum gen. nov., sp. nov., isolated from a marine solar saltern.</title>
        <authorList>
            <person name="Wang S."/>
        </authorList>
    </citation>
    <scope>NUCLEOTIDE SEQUENCE [LARGE SCALE GENOMIC DNA]</scope>
    <source>
        <strain evidence="3 4">WD2A32</strain>
    </source>
</reference>
<sequence length="291" mass="31741">MTSFAVASVQFEARVGDNVAEMSRHVADVARRYPWVDMIMFGELAAHGPSVTAAQPMPGPTERHFCELARKHGVWLLPGTLYERLEGAIYNTAPVIDPNGRVVARYRKIYPFLPYEPGVTPGDACVTFEVPDVGIFGVSICYDFWFPETIRTLTWKGAEVILHPTMTDTPDRDGELAIARAHALTNQCYLIDVNSAGELALGRSIAVGPDGDVMHQCGAGQEIVPLPLDLERVRRSRREGTMGLGQPLKSFRDGPASFPPYTRGADASKALQSLGPLEMPGRYAALSKAAE</sequence>
<dbReference type="EMBL" id="QPMH01000006">
    <property type="protein sequence ID" value="RDD62305.1"/>
    <property type="molecule type" value="Genomic_DNA"/>
</dbReference>
<protein>
    <submittedName>
        <fullName evidence="3">Carbon-nitrogen hydrolase family protein</fullName>
    </submittedName>
</protein>
<dbReference type="CDD" id="cd07197">
    <property type="entry name" value="nitrilase"/>
    <property type="match status" value="1"/>
</dbReference>
<organism evidence="3 4">
    <name type="scientific">Ferruginivarius sediminum</name>
    <dbReference type="NCBI Taxonomy" id="2661937"/>
    <lineage>
        <taxon>Bacteria</taxon>
        <taxon>Pseudomonadati</taxon>
        <taxon>Pseudomonadota</taxon>
        <taxon>Alphaproteobacteria</taxon>
        <taxon>Rhodospirillales</taxon>
        <taxon>Rhodospirillaceae</taxon>
        <taxon>Ferruginivarius</taxon>
    </lineage>
</organism>
<feature type="domain" description="CN hydrolase" evidence="2">
    <location>
        <begin position="4"/>
        <end position="230"/>
    </location>
</feature>
<dbReference type="Gene3D" id="3.60.110.10">
    <property type="entry name" value="Carbon-nitrogen hydrolase"/>
    <property type="match status" value="1"/>
</dbReference>
<dbReference type="PANTHER" id="PTHR23088:SF27">
    <property type="entry name" value="DEAMINATED GLUTATHIONE AMIDASE"/>
    <property type="match status" value="1"/>
</dbReference>
<dbReference type="InterPro" id="IPR003010">
    <property type="entry name" value="C-N_Hydrolase"/>
</dbReference>
<dbReference type="GO" id="GO:0016787">
    <property type="term" value="F:hydrolase activity"/>
    <property type="evidence" value="ECO:0007669"/>
    <property type="project" value="UniProtKB-KW"/>
</dbReference>
<gene>
    <name evidence="3" type="ORF">DRB17_08730</name>
</gene>
<accession>A0A369TD41</accession>
<name>A0A369TD41_9PROT</name>
<keyword evidence="4" id="KW-1185">Reference proteome</keyword>
<proteinExistence type="predicted"/>
<feature type="region of interest" description="Disordered" evidence="1">
    <location>
        <begin position="238"/>
        <end position="264"/>
    </location>
</feature>
<evidence type="ECO:0000313" key="3">
    <source>
        <dbReference type="EMBL" id="RDD62305.1"/>
    </source>
</evidence>
<dbReference type="Pfam" id="PF00795">
    <property type="entry name" value="CN_hydrolase"/>
    <property type="match status" value="1"/>
</dbReference>
<dbReference type="PANTHER" id="PTHR23088">
    <property type="entry name" value="NITRILASE-RELATED"/>
    <property type="match status" value="1"/>
</dbReference>
<dbReference type="Proteomes" id="UP000253941">
    <property type="component" value="Unassembled WGS sequence"/>
</dbReference>
<dbReference type="PROSITE" id="PS50263">
    <property type="entry name" value="CN_HYDROLASE"/>
    <property type="match status" value="1"/>
</dbReference>
<keyword evidence="3" id="KW-0378">Hydrolase</keyword>
<dbReference type="SUPFAM" id="SSF56317">
    <property type="entry name" value="Carbon-nitrogen hydrolase"/>
    <property type="match status" value="1"/>
</dbReference>
<comment type="caution">
    <text evidence="3">The sequence shown here is derived from an EMBL/GenBank/DDBJ whole genome shotgun (WGS) entry which is preliminary data.</text>
</comment>
<evidence type="ECO:0000259" key="2">
    <source>
        <dbReference type="PROSITE" id="PS50263"/>
    </source>
</evidence>